<feature type="coiled-coil region" evidence="2">
    <location>
        <begin position="187"/>
        <end position="230"/>
    </location>
</feature>
<dbReference type="InterPro" id="IPR058637">
    <property type="entry name" value="YknX-like_C"/>
</dbReference>
<feature type="chain" id="PRO_5047409034" evidence="3">
    <location>
        <begin position="27"/>
        <end position="429"/>
    </location>
</feature>
<accession>A0ABS6JFV4</accession>
<reference evidence="7 8" key="1">
    <citation type="submission" date="2021-06" db="EMBL/GenBank/DDBJ databases">
        <title>Bacillus sp. RD4P76, an endophyte from a halophyte.</title>
        <authorList>
            <person name="Sun J.-Q."/>
        </authorList>
    </citation>
    <scope>NUCLEOTIDE SEQUENCE [LARGE SCALE GENOMIC DNA]</scope>
    <source>
        <strain evidence="7 8">CGMCC 1.15917</strain>
    </source>
</reference>
<dbReference type="InterPro" id="IPR058792">
    <property type="entry name" value="Beta-barrel_RND_2"/>
</dbReference>
<dbReference type="Proteomes" id="UP000784880">
    <property type="component" value="Unassembled WGS sequence"/>
</dbReference>
<dbReference type="PANTHER" id="PTHR30469">
    <property type="entry name" value="MULTIDRUG RESISTANCE PROTEIN MDTA"/>
    <property type="match status" value="1"/>
</dbReference>
<feature type="domain" description="YknX-like C-terminal permuted SH3-like" evidence="6">
    <location>
        <begin position="353"/>
        <end position="419"/>
    </location>
</feature>
<gene>
    <name evidence="7" type="ORF">KS419_12500</name>
</gene>
<dbReference type="InterPro" id="IPR006143">
    <property type="entry name" value="RND_pump_MFP"/>
</dbReference>
<comment type="similarity">
    <text evidence="1">Belongs to the membrane fusion protein (MFP) (TC 8.A.1) family.</text>
</comment>
<evidence type="ECO:0000259" key="6">
    <source>
        <dbReference type="Pfam" id="PF25989"/>
    </source>
</evidence>
<dbReference type="Pfam" id="PF25989">
    <property type="entry name" value="YknX_C"/>
    <property type="match status" value="1"/>
</dbReference>
<evidence type="ECO:0000256" key="2">
    <source>
        <dbReference type="SAM" id="Coils"/>
    </source>
</evidence>
<evidence type="ECO:0000256" key="1">
    <source>
        <dbReference type="ARBA" id="ARBA00009477"/>
    </source>
</evidence>
<dbReference type="PROSITE" id="PS51257">
    <property type="entry name" value="PROKAR_LIPOPROTEIN"/>
    <property type="match status" value="1"/>
</dbReference>
<feature type="domain" description="Multidrug resistance protein MdtA-like barrel-sandwich hybrid" evidence="4">
    <location>
        <begin position="70"/>
        <end position="257"/>
    </location>
</feature>
<feature type="coiled-coil region" evidence="2">
    <location>
        <begin position="115"/>
        <end position="153"/>
    </location>
</feature>
<evidence type="ECO:0000259" key="4">
    <source>
        <dbReference type="Pfam" id="PF25917"/>
    </source>
</evidence>
<keyword evidence="2" id="KW-0175">Coiled coil</keyword>
<dbReference type="EMBL" id="JAHQCS010000102">
    <property type="protein sequence ID" value="MBU9712562.1"/>
    <property type="molecule type" value="Genomic_DNA"/>
</dbReference>
<evidence type="ECO:0000313" key="7">
    <source>
        <dbReference type="EMBL" id="MBU9712562.1"/>
    </source>
</evidence>
<evidence type="ECO:0000256" key="3">
    <source>
        <dbReference type="SAM" id="SignalP"/>
    </source>
</evidence>
<dbReference type="Pfam" id="PF25954">
    <property type="entry name" value="Beta-barrel_RND_2"/>
    <property type="match status" value="1"/>
</dbReference>
<sequence>MSVKVKRLRYALFFAVIIFIGGCSNDGDVSSEENQNEEPVHPVEITEVQEGTLSSDLSLSGNVMASKQMAVLPMLTGEVIAVHVKNGDKVEKGDTLVELDATDMELNVAQARAGLEAAEASLKSAKTMREQSIKQAQMQLDQAKDVHKMVSEAQSENTTLELEEVPEELQQVFQSLLMGNMPTEQDRAQAESAVNQAEMALEQAKGTDQIAAAEASVKQARIGVEMAQQQQTHAVVSAPISGQISNFNVVVGEMVSPQSPLLQLVQMDEPIVRLDVNESMLPSIQLDQEVSVYIPTFNKRYEGTVTHIGIMPGEQSRAYPVEIVLSEPEDNLRIGMLANVMFNTAVTNEQVLVPVRAVTEQSGEHSVFVTTDGEQVERRVITIGNESPEFYEIIDGVEIGELVVINGVHQLYDGAKVNVRNGEDFGFNE</sequence>
<evidence type="ECO:0000259" key="5">
    <source>
        <dbReference type="Pfam" id="PF25954"/>
    </source>
</evidence>
<keyword evidence="3" id="KW-0732">Signal</keyword>
<name>A0ABS6JFV4_9BACI</name>
<organism evidence="7 8">
    <name type="scientific">Evansella tamaricis</name>
    <dbReference type="NCBI Taxonomy" id="2069301"/>
    <lineage>
        <taxon>Bacteria</taxon>
        <taxon>Bacillati</taxon>
        <taxon>Bacillota</taxon>
        <taxon>Bacilli</taxon>
        <taxon>Bacillales</taxon>
        <taxon>Bacillaceae</taxon>
        <taxon>Evansella</taxon>
    </lineage>
</organism>
<dbReference type="PANTHER" id="PTHR30469:SF15">
    <property type="entry name" value="HLYD FAMILY OF SECRETION PROTEINS"/>
    <property type="match status" value="1"/>
</dbReference>
<keyword evidence="8" id="KW-1185">Reference proteome</keyword>
<dbReference type="RefSeq" id="WP_217066740.1">
    <property type="nucleotide sequence ID" value="NZ_JAHQCS010000102.1"/>
</dbReference>
<dbReference type="InterPro" id="IPR058625">
    <property type="entry name" value="MdtA-like_BSH"/>
</dbReference>
<feature type="signal peptide" evidence="3">
    <location>
        <begin position="1"/>
        <end position="26"/>
    </location>
</feature>
<dbReference type="NCBIfam" id="TIGR01730">
    <property type="entry name" value="RND_mfp"/>
    <property type="match status" value="1"/>
</dbReference>
<proteinExistence type="inferred from homology"/>
<evidence type="ECO:0000313" key="8">
    <source>
        <dbReference type="Proteomes" id="UP000784880"/>
    </source>
</evidence>
<feature type="domain" description="CusB-like beta-barrel" evidence="5">
    <location>
        <begin position="273"/>
        <end position="344"/>
    </location>
</feature>
<protein>
    <submittedName>
        <fullName evidence="7">Efflux RND transporter periplasmic adaptor subunit</fullName>
    </submittedName>
</protein>
<dbReference type="Pfam" id="PF25917">
    <property type="entry name" value="BSH_RND"/>
    <property type="match status" value="1"/>
</dbReference>
<comment type="caution">
    <text evidence="7">The sequence shown here is derived from an EMBL/GenBank/DDBJ whole genome shotgun (WGS) entry which is preliminary data.</text>
</comment>